<dbReference type="AlphaFoldDB" id="A0A7J0CHH0"/>
<sequence>MNEWSERLPLFTRTDPGLDISLLDAPDGGDLDFEVRKID</sequence>
<protein>
    <submittedName>
        <fullName evidence="1">Uncharacterized protein</fullName>
    </submittedName>
</protein>
<dbReference type="EMBL" id="BLWC01000001">
    <property type="protein sequence ID" value="GFN01235.1"/>
    <property type="molecule type" value="Genomic_DNA"/>
</dbReference>
<gene>
    <name evidence="2" type="ORF">HEB29_005698</name>
    <name evidence="1" type="ORF">Sfulv_60450</name>
</gene>
<reference evidence="1 3" key="1">
    <citation type="submission" date="2020-05" db="EMBL/GenBank/DDBJ databases">
        <title>Whole genome shotgun sequence of Streptomyces fulvorobeus NBRC 15897.</title>
        <authorList>
            <person name="Komaki H."/>
            <person name="Tamura T."/>
        </authorList>
    </citation>
    <scope>NUCLEOTIDE SEQUENCE [LARGE SCALE GENOMIC DNA]</scope>
    <source>
        <strain evidence="1 3">NBRC 15897</strain>
    </source>
</reference>
<name>A0A7J0CHH0_9ACTN</name>
<evidence type="ECO:0000313" key="2">
    <source>
        <dbReference type="EMBL" id="NYE44687.1"/>
    </source>
</evidence>
<proteinExistence type="predicted"/>
<evidence type="ECO:0000313" key="4">
    <source>
        <dbReference type="Proteomes" id="UP000530403"/>
    </source>
</evidence>
<evidence type="ECO:0000313" key="1">
    <source>
        <dbReference type="EMBL" id="GFN01235.1"/>
    </source>
</evidence>
<dbReference type="EMBL" id="JACCCF010000001">
    <property type="protein sequence ID" value="NYE44687.1"/>
    <property type="molecule type" value="Genomic_DNA"/>
</dbReference>
<comment type="caution">
    <text evidence="1">The sequence shown here is derived from an EMBL/GenBank/DDBJ whole genome shotgun (WGS) entry which is preliminary data.</text>
</comment>
<organism evidence="1 3">
    <name type="scientific">Streptomyces fulvorobeus</name>
    <dbReference type="NCBI Taxonomy" id="284028"/>
    <lineage>
        <taxon>Bacteria</taxon>
        <taxon>Bacillati</taxon>
        <taxon>Actinomycetota</taxon>
        <taxon>Actinomycetes</taxon>
        <taxon>Kitasatosporales</taxon>
        <taxon>Streptomycetaceae</taxon>
        <taxon>Streptomyces</taxon>
    </lineage>
</organism>
<evidence type="ECO:0000313" key="3">
    <source>
        <dbReference type="Proteomes" id="UP000498980"/>
    </source>
</evidence>
<accession>A0A7J0CHH0</accession>
<dbReference type="Proteomes" id="UP000498980">
    <property type="component" value="Unassembled WGS sequence"/>
</dbReference>
<dbReference type="Proteomes" id="UP000530403">
    <property type="component" value="Unassembled WGS sequence"/>
</dbReference>
<reference evidence="2 4" key="2">
    <citation type="submission" date="2020-07" db="EMBL/GenBank/DDBJ databases">
        <title>Sequencing the genomes of 1000 actinobacteria strains.</title>
        <authorList>
            <person name="Klenk H.-P."/>
        </authorList>
    </citation>
    <scope>NUCLEOTIDE SEQUENCE [LARGE SCALE GENOMIC DNA]</scope>
    <source>
        <strain evidence="2 4">DSM 41455</strain>
    </source>
</reference>
<keyword evidence="3" id="KW-1185">Reference proteome</keyword>